<dbReference type="PANTHER" id="PTHR34138:SF1">
    <property type="entry name" value="CELL SHAPE-DETERMINING PROTEIN MREC"/>
    <property type="match status" value="1"/>
</dbReference>
<evidence type="ECO:0000256" key="5">
    <source>
        <dbReference type="SAM" id="Coils"/>
    </source>
</evidence>
<dbReference type="OrthoDB" id="9808025at2"/>
<dbReference type="InterPro" id="IPR042175">
    <property type="entry name" value="Cell/Rod_MreC_2"/>
</dbReference>
<name>A0A2U3QED4_9BACT</name>
<evidence type="ECO:0000313" key="8">
    <source>
        <dbReference type="EMBL" id="SPP99778.1"/>
    </source>
</evidence>
<keyword evidence="6" id="KW-1133">Transmembrane helix</keyword>
<dbReference type="GO" id="GO:0008360">
    <property type="term" value="P:regulation of cell shape"/>
    <property type="evidence" value="ECO:0007669"/>
    <property type="project" value="UniProtKB-KW"/>
</dbReference>
<dbReference type="InterPro" id="IPR055342">
    <property type="entry name" value="MreC_beta-barrel_core"/>
</dbReference>
<feature type="domain" description="Rod shape-determining protein MreC beta-barrel core" evidence="7">
    <location>
        <begin position="113"/>
        <end position="260"/>
    </location>
</feature>
<keyword evidence="6" id="KW-0472">Membrane</keyword>
<dbReference type="EMBL" id="OUUY01000020">
    <property type="protein sequence ID" value="SPP99778.1"/>
    <property type="molecule type" value="Genomic_DNA"/>
</dbReference>
<evidence type="ECO:0000256" key="2">
    <source>
        <dbReference type="ARBA" id="ARBA00013855"/>
    </source>
</evidence>
<gene>
    <name evidence="8" type="primary">mreC</name>
    <name evidence="8" type="ORF">NBG4_1160001</name>
</gene>
<keyword evidence="6" id="KW-0812">Transmembrane</keyword>
<accession>A0A2U3QED4</accession>
<dbReference type="Pfam" id="PF04085">
    <property type="entry name" value="MreC"/>
    <property type="match status" value="1"/>
</dbReference>
<dbReference type="PANTHER" id="PTHR34138">
    <property type="entry name" value="CELL SHAPE-DETERMINING PROTEIN MREC"/>
    <property type="match status" value="1"/>
</dbReference>
<dbReference type="GO" id="GO:0005886">
    <property type="term" value="C:plasma membrane"/>
    <property type="evidence" value="ECO:0007669"/>
    <property type="project" value="TreeGrafter"/>
</dbReference>
<evidence type="ECO:0000256" key="4">
    <source>
        <dbReference type="ARBA" id="ARBA00032089"/>
    </source>
</evidence>
<feature type="coiled-coil region" evidence="5">
    <location>
        <begin position="67"/>
        <end position="97"/>
    </location>
</feature>
<dbReference type="InterPro" id="IPR007221">
    <property type="entry name" value="MreC"/>
</dbReference>
<comment type="similarity">
    <text evidence="1">Belongs to the MreC family.</text>
</comment>
<evidence type="ECO:0000256" key="6">
    <source>
        <dbReference type="SAM" id="Phobius"/>
    </source>
</evidence>
<protein>
    <recommendedName>
        <fullName evidence="2">Cell shape-determining protein MreC</fullName>
    </recommendedName>
    <alternativeName>
        <fullName evidence="4">Cell shape protein MreC</fullName>
    </alternativeName>
</protein>
<dbReference type="NCBIfam" id="TIGR00219">
    <property type="entry name" value="mreC"/>
    <property type="match status" value="1"/>
</dbReference>
<feature type="transmembrane region" description="Helical" evidence="6">
    <location>
        <begin position="6"/>
        <end position="22"/>
    </location>
</feature>
<dbReference type="Gene3D" id="2.40.10.340">
    <property type="entry name" value="Rod shape-determining protein MreC, domain 1"/>
    <property type="match status" value="1"/>
</dbReference>
<dbReference type="Gene3D" id="2.40.10.350">
    <property type="entry name" value="Rod shape-determining protein MreC, domain 2"/>
    <property type="match status" value="1"/>
</dbReference>
<sequence>MPSKKTLLFFIAVIFSFVLMTYQSRKGHFLSVDFIGGPLNHLHGASNSLTEAIKRPFRMIALREKENIELIKKITELQLEREKYQEALLENKRLKELLSLREDKKKYVASAEVIARGVDNWTHTLLIDKGTKEGVAKDMTAITPRGLAGKITRVSDSYAYILLLNDINFSSAVRLQGSRVEGVLSGTGSRRCVMKYVPFEEEVKAGDIVITSGLDMLFPAGIPAGYVTKADKTTGTGNFQYIEVQPFQDSAKIEEVVIVK</sequence>
<dbReference type="AlphaFoldDB" id="A0A2U3QED4"/>
<proteinExistence type="inferred from homology"/>
<keyword evidence="3" id="KW-0133">Cell shape</keyword>
<reference evidence="9" key="1">
    <citation type="submission" date="2018-03" db="EMBL/GenBank/DDBJ databases">
        <authorList>
            <person name="Zecchin S."/>
        </authorList>
    </citation>
    <scope>NUCLEOTIDE SEQUENCE [LARGE SCALE GENOMIC DNA]</scope>
</reference>
<evidence type="ECO:0000256" key="1">
    <source>
        <dbReference type="ARBA" id="ARBA00009369"/>
    </source>
</evidence>
<dbReference type="PIRSF" id="PIRSF038471">
    <property type="entry name" value="MreC"/>
    <property type="match status" value="1"/>
</dbReference>
<keyword evidence="9" id="KW-1185">Reference proteome</keyword>
<evidence type="ECO:0000256" key="3">
    <source>
        <dbReference type="ARBA" id="ARBA00022960"/>
    </source>
</evidence>
<dbReference type="Proteomes" id="UP000245125">
    <property type="component" value="Unassembled WGS sequence"/>
</dbReference>
<keyword evidence="5" id="KW-0175">Coiled coil</keyword>
<evidence type="ECO:0000313" key="9">
    <source>
        <dbReference type="Proteomes" id="UP000245125"/>
    </source>
</evidence>
<organism evidence="8 9">
    <name type="scientific">Candidatus Sulfobium mesophilum</name>
    <dbReference type="NCBI Taxonomy" id="2016548"/>
    <lineage>
        <taxon>Bacteria</taxon>
        <taxon>Pseudomonadati</taxon>
        <taxon>Nitrospirota</taxon>
        <taxon>Nitrospiria</taxon>
        <taxon>Nitrospirales</taxon>
        <taxon>Nitrospiraceae</taxon>
        <taxon>Candidatus Sulfobium</taxon>
    </lineage>
</organism>
<dbReference type="InterPro" id="IPR042177">
    <property type="entry name" value="Cell/Rod_1"/>
</dbReference>
<evidence type="ECO:0000259" key="7">
    <source>
        <dbReference type="Pfam" id="PF04085"/>
    </source>
</evidence>